<dbReference type="InterPro" id="IPR027417">
    <property type="entry name" value="P-loop_NTPase"/>
</dbReference>
<dbReference type="GO" id="GO:0016887">
    <property type="term" value="F:ATP hydrolysis activity"/>
    <property type="evidence" value="ECO:0007669"/>
    <property type="project" value="InterPro"/>
</dbReference>
<dbReference type="InterPro" id="IPR003959">
    <property type="entry name" value="ATPase_AAA_core"/>
</dbReference>
<protein>
    <submittedName>
        <fullName evidence="4">ABC transporter ATP-binding protein</fullName>
    </submittedName>
</protein>
<name>S4W6R6_STRCH</name>
<dbReference type="PANTHER" id="PTHR43335">
    <property type="entry name" value="ABC TRANSPORTER, ATP-BINDING PROTEIN"/>
    <property type="match status" value="1"/>
</dbReference>
<dbReference type="EMBL" id="KC907349">
    <property type="protein sequence ID" value="AGO88713.1"/>
    <property type="molecule type" value="Genomic_DNA"/>
</dbReference>
<accession>S4W6R6</accession>
<sequence>MIELAGLRSAVRRRAGTFSLGMSQRLGIAAALLGDPAVLVLDEPVNGLDPEGVLWLRHLMRDLAAQGRTVFVSSHLMSEAALTVDHLVIIGRGRLLADTSMSEFIDRYTDVGVRVRTPEPRRLRDVLVGAGITVTDCSDGSLKVAAAAERIGELVAAHAVTVHEVTRKTVSLEEAFMRLTAAAVEYRAESPGGVRR</sequence>
<dbReference type="SUPFAM" id="SSF52540">
    <property type="entry name" value="P-loop containing nucleoside triphosphate hydrolases"/>
    <property type="match status" value="1"/>
</dbReference>
<evidence type="ECO:0000256" key="1">
    <source>
        <dbReference type="ARBA" id="ARBA00005417"/>
    </source>
</evidence>
<keyword evidence="2" id="KW-0813">Transport</keyword>
<organism evidence="4">
    <name type="scientific">Streptomyces coelicolor</name>
    <dbReference type="NCBI Taxonomy" id="1902"/>
    <lineage>
        <taxon>Bacteria</taxon>
        <taxon>Bacillati</taxon>
        <taxon>Actinomycetota</taxon>
        <taxon>Actinomycetes</taxon>
        <taxon>Kitasatosporales</taxon>
        <taxon>Streptomycetaceae</taxon>
        <taxon>Streptomyces</taxon>
        <taxon>Streptomyces albidoflavus group</taxon>
    </lineage>
</organism>
<dbReference type="PANTHER" id="PTHR43335:SF4">
    <property type="entry name" value="ABC TRANSPORTER, ATP-BINDING PROTEIN"/>
    <property type="match status" value="1"/>
</dbReference>
<evidence type="ECO:0000256" key="2">
    <source>
        <dbReference type="ARBA" id="ARBA00022448"/>
    </source>
</evidence>
<comment type="similarity">
    <text evidence="1">Belongs to the ABC transporter superfamily.</text>
</comment>
<dbReference type="AlphaFoldDB" id="S4W6R6"/>
<proteinExistence type="inferred from homology"/>
<evidence type="ECO:0000313" key="4">
    <source>
        <dbReference type="EMBL" id="AGO88713.1"/>
    </source>
</evidence>
<dbReference type="Pfam" id="PF13304">
    <property type="entry name" value="AAA_21"/>
    <property type="match status" value="1"/>
</dbReference>
<reference evidence="4" key="1">
    <citation type="journal article" date="2013" name="FEMS Microbiol. Lett.">
        <title>Recombinational cloning of the antibiotic biosynthetic gene clusters in linear plasmid SCP1 of Streptomyces coelicolor A3(2).</title>
        <authorList>
            <person name="Zhang R."/>
            <person name="Xia H."/>
            <person name="Xu Q."/>
            <person name="Dang F."/>
            <person name="Qin Z."/>
        </authorList>
    </citation>
    <scope>NUCLEOTIDE SEQUENCE</scope>
    <source>
        <plasmid evidence="4">pZR695-p</plasmid>
    </source>
</reference>
<dbReference type="GO" id="GO:0005524">
    <property type="term" value="F:ATP binding"/>
    <property type="evidence" value="ECO:0007669"/>
    <property type="project" value="UniProtKB-KW"/>
</dbReference>
<keyword evidence="4" id="KW-0547">Nucleotide-binding</keyword>
<evidence type="ECO:0000259" key="3">
    <source>
        <dbReference type="Pfam" id="PF13304"/>
    </source>
</evidence>
<geneLocation type="plasmid" evidence="4">
    <name>pZR695-p</name>
</geneLocation>
<feature type="domain" description="ATPase AAA-type core" evidence="3">
    <location>
        <begin position="14"/>
        <end position="75"/>
    </location>
</feature>
<keyword evidence="4" id="KW-0614">Plasmid</keyword>
<keyword evidence="4" id="KW-0067">ATP-binding</keyword>
<dbReference type="Gene3D" id="3.40.50.300">
    <property type="entry name" value="P-loop containing nucleotide triphosphate hydrolases"/>
    <property type="match status" value="1"/>
</dbReference>